<sequence length="789" mass="88397">MTTSNLRRRRLSGEDAKTVNKNDERDDGGGGDETADANKKVSSSQPPIIMRPSSVVLHWLLLLCHVIAVGIFVWGWILRQELHTSVECDMTYSQRQLIPIHMELPTNNHTQKYGLYKFIDQRDPRSHHRAMMQRWLKTIRVTGEDDLEYRATKLYQQDNQEFLQHNNAHHCTPKNLYNGRNDTDTTVAVLYIPGHWGSYMQSRSIGAHGIQLTGARSMAQQSRVLQALTQNTWKGTDATDSSQFVFDVYAMDFSEEGAALHAQFLWAQTAFVAKAIQHIVDTCQLSQVIVLGHSIGGYVSRLAPILYPNIRPYIANIVTLGSPHAHPVFGWESSIHQLHQTYLENSNNDNYQAALVAISGGLRDEMIPPVACRATTNALSILATQVMKPATDKVQPPTLGMDHRAIVWCHNLLSVVREVFYTLVQQRDNKEPQERIAAVQEYLGLQTTTNDKEGYSFQESLEEHQSVFMQHYGYGATIAMESAMLYHLEVLVGLFVVLGCFQCAGIGCLYLGHPNPTIQWRMQVVPLLATICLAARTNYQLHWLSLVVLTLVANTVLWGLQWILAVALARLPRTATPLSKTASRIRWFALGIFFLLFGLQCVGKLFAWKTRLSIGLLFAVYFATMASAVAFAASSRRTNPPTFVLRDDARLVAFAATFFLACPCLVAGKFMALIATIGNEGIVPTDIPEEYLPDTGLGDLTTKLLLPIVMRLGWMHVVQKRPESSATDEKRVVPPSFLDFARALLMTLAILSYARSLFQIGQGYRAGDLLVAICWLECFIHSLFVKLMD</sequence>
<evidence type="ECO:0000256" key="6">
    <source>
        <dbReference type="ARBA" id="ARBA00022824"/>
    </source>
</evidence>
<evidence type="ECO:0000256" key="5">
    <source>
        <dbReference type="ARBA" id="ARBA00022801"/>
    </source>
</evidence>
<keyword evidence="5 10" id="KW-0378">Hydrolase</keyword>
<dbReference type="GO" id="GO:0050185">
    <property type="term" value="F:phosphatidylinositol deacylase activity"/>
    <property type="evidence" value="ECO:0007669"/>
    <property type="project" value="TreeGrafter"/>
</dbReference>
<dbReference type="SUPFAM" id="SSF53474">
    <property type="entry name" value="alpha/beta-Hydrolases"/>
    <property type="match status" value="1"/>
</dbReference>
<dbReference type="Pfam" id="PF07819">
    <property type="entry name" value="PGAP1"/>
    <property type="match status" value="1"/>
</dbReference>
<comment type="function">
    <text evidence="10">Involved in inositol deacylation of GPI-anchored proteins which plays important roles in the quality control and ER-associated degradation of GPI-anchored proteins.</text>
</comment>
<feature type="domain" description="GPI inositol-deacylase PGAP1-like alpha/beta" evidence="12">
    <location>
        <begin position="187"/>
        <end position="421"/>
    </location>
</feature>
<keyword evidence="3 10" id="KW-0813">Transport</keyword>
<dbReference type="OrthoDB" id="348976at2759"/>
<dbReference type="EMBL" id="CAICTM010001640">
    <property type="protein sequence ID" value="CAB9525191.1"/>
    <property type="molecule type" value="Genomic_DNA"/>
</dbReference>
<dbReference type="GO" id="GO:0005789">
    <property type="term" value="C:endoplasmic reticulum membrane"/>
    <property type="evidence" value="ECO:0007669"/>
    <property type="project" value="UniProtKB-SubCell"/>
</dbReference>
<name>A0A9N8HTC3_9STRA</name>
<gene>
    <name evidence="13" type="ORF">SEMRO_1642_G288040.1</name>
</gene>
<evidence type="ECO:0000256" key="2">
    <source>
        <dbReference type="ARBA" id="ARBA00006931"/>
    </source>
</evidence>
<dbReference type="PANTHER" id="PTHR15495:SF7">
    <property type="entry name" value="GPI INOSITOL-DEACYLASE"/>
    <property type="match status" value="1"/>
</dbReference>
<feature type="transmembrane region" description="Helical" evidence="10">
    <location>
        <begin position="612"/>
        <end position="631"/>
    </location>
</feature>
<dbReference type="EC" id="3.1.-.-" evidence="10"/>
<feature type="compositionally biased region" description="Basic residues" evidence="11">
    <location>
        <begin position="1"/>
        <end position="10"/>
    </location>
</feature>
<accession>A0A9N8HTC3</accession>
<protein>
    <recommendedName>
        <fullName evidence="10">GPI inositol-deacylase</fullName>
        <ecNumber evidence="10">3.1.-.-</ecNumber>
    </recommendedName>
</protein>
<feature type="region of interest" description="Disordered" evidence="11">
    <location>
        <begin position="1"/>
        <end position="45"/>
    </location>
</feature>
<evidence type="ECO:0000256" key="9">
    <source>
        <dbReference type="ARBA" id="ARBA00023136"/>
    </source>
</evidence>
<feature type="transmembrane region" description="Helical" evidence="10">
    <location>
        <begin position="587"/>
        <end position="606"/>
    </location>
</feature>
<evidence type="ECO:0000259" key="12">
    <source>
        <dbReference type="Pfam" id="PF07819"/>
    </source>
</evidence>
<evidence type="ECO:0000256" key="11">
    <source>
        <dbReference type="SAM" id="MobiDB-lite"/>
    </source>
</evidence>
<keyword evidence="6 10" id="KW-0256">Endoplasmic reticulum</keyword>
<comment type="similarity">
    <text evidence="2 10">Belongs to the GPI inositol-deacylase family.</text>
</comment>
<evidence type="ECO:0000256" key="3">
    <source>
        <dbReference type="ARBA" id="ARBA00022448"/>
    </source>
</evidence>
<reference evidence="13" key="1">
    <citation type="submission" date="2020-06" db="EMBL/GenBank/DDBJ databases">
        <authorList>
            <consortium name="Plant Systems Biology data submission"/>
        </authorList>
    </citation>
    <scope>NUCLEOTIDE SEQUENCE</scope>
    <source>
        <strain evidence="13">D6</strain>
    </source>
</reference>
<evidence type="ECO:0000256" key="4">
    <source>
        <dbReference type="ARBA" id="ARBA00022692"/>
    </source>
</evidence>
<dbReference type="InterPro" id="IPR039529">
    <property type="entry name" value="PGAP1/BST1"/>
</dbReference>
<evidence type="ECO:0000313" key="14">
    <source>
        <dbReference type="Proteomes" id="UP001153069"/>
    </source>
</evidence>
<keyword evidence="14" id="KW-1185">Reference proteome</keyword>
<organism evidence="13 14">
    <name type="scientific">Seminavis robusta</name>
    <dbReference type="NCBI Taxonomy" id="568900"/>
    <lineage>
        <taxon>Eukaryota</taxon>
        <taxon>Sar</taxon>
        <taxon>Stramenopiles</taxon>
        <taxon>Ochrophyta</taxon>
        <taxon>Bacillariophyta</taxon>
        <taxon>Bacillariophyceae</taxon>
        <taxon>Bacillariophycidae</taxon>
        <taxon>Naviculales</taxon>
        <taxon>Naviculaceae</taxon>
        <taxon>Seminavis</taxon>
    </lineage>
</organism>
<evidence type="ECO:0000256" key="1">
    <source>
        <dbReference type="ARBA" id="ARBA00004477"/>
    </source>
</evidence>
<feature type="transmembrane region" description="Helical" evidence="10">
    <location>
        <begin position="651"/>
        <end position="675"/>
    </location>
</feature>
<comment type="caution">
    <text evidence="13">The sequence shown here is derived from an EMBL/GenBank/DDBJ whole genome shotgun (WGS) entry which is preliminary data.</text>
</comment>
<dbReference type="GO" id="GO:0015031">
    <property type="term" value="P:protein transport"/>
    <property type="evidence" value="ECO:0007669"/>
    <property type="project" value="UniProtKB-KW"/>
</dbReference>
<dbReference type="PANTHER" id="PTHR15495">
    <property type="entry name" value="NEGATIVE REGULATOR OF VESICLE FORMATION-RELATED"/>
    <property type="match status" value="1"/>
</dbReference>
<comment type="subcellular location">
    <subcellularLocation>
        <location evidence="1">Endoplasmic reticulum membrane</location>
        <topology evidence="1">Multi-pass membrane protein</topology>
    </subcellularLocation>
</comment>
<keyword evidence="8 10" id="KW-1133">Transmembrane helix</keyword>
<evidence type="ECO:0000313" key="13">
    <source>
        <dbReference type="EMBL" id="CAB9525191.1"/>
    </source>
</evidence>
<evidence type="ECO:0000256" key="10">
    <source>
        <dbReference type="RuleBase" id="RU365011"/>
    </source>
</evidence>
<evidence type="ECO:0000256" key="8">
    <source>
        <dbReference type="ARBA" id="ARBA00022989"/>
    </source>
</evidence>
<dbReference type="GO" id="GO:0006888">
    <property type="term" value="P:endoplasmic reticulum to Golgi vesicle-mediated transport"/>
    <property type="evidence" value="ECO:0007669"/>
    <property type="project" value="TreeGrafter"/>
</dbReference>
<dbReference type="InterPro" id="IPR012908">
    <property type="entry name" value="PGAP1-ab_dom-like"/>
</dbReference>
<feature type="compositionally biased region" description="Basic and acidic residues" evidence="11">
    <location>
        <begin position="11"/>
        <end position="28"/>
    </location>
</feature>
<proteinExistence type="inferred from homology"/>
<feature type="transmembrane region" description="Helical" evidence="10">
    <location>
        <begin position="543"/>
        <end position="566"/>
    </location>
</feature>
<keyword evidence="7 10" id="KW-0653">Protein transport</keyword>
<dbReference type="Gene3D" id="3.40.50.1820">
    <property type="entry name" value="alpha/beta hydrolase"/>
    <property type="match status" value="1"/>
</dbReference>
<dbReference type="Proteomes" id="UP001153069">
    <property type="component" value="Unassembled WGS sequence"/>
</dbReference>
<evidence type="ECO:0000256" key="7">
    <source>
        <dbReference type="ARBA" id="ARBA00022927"/>
    </source>
</evidence>
<keyword evidence="9 10" id="KW-0472">Membrane</keyword>
<dbReference type="InterPro" id="IPR029058">
    <property type="entry name" value="AB_hydrolase_fold"/>
</dbReference>
<feature type="transmembrane region" description="Helical" evidence="10">
    <location>
        <begin position="490"/>
        <end position="511"/>
    </location>
</feature>
<dbReference type="GO" id="GO:0006505">
    <property type="term" value="P:GPI anchor metabolic process"/>
    <property type="evidence" value="ECO:0007669"/>
    <property type="project" value="TreeGrafter"/>
</dbReference>
<dbReference type="AlphaFoldDB" id="A0A9N8HTC3"/>
<feature type="transmembrane region" description="Helical" evidence="10">
    <location>
        <begin position="55"/>
        <end position="77"/>
    </location>
</feature>
<keyword evidence="4 10" id="KW-0812">Transmembrane</keyword>